<proteinExistence type="predicted"/>
<dbReference type="Proteomes" id="UP000236075">
    <property type="component" value="Unassembled WGS sequence"/>
</dbReference>
<feature type="transmembrane region" description="Helical" evidence="1">
    <location>
        <begin position="40"/>
        <end position="61"/>
    </location>
</feature>
<dbReference type="AlphaFoldDB" id="A0AAX0WLG2"/>
<accession>A0AAX0WLG2</accession>
<comment type="caution">
    <text evidence="2">The sequence shown here is derived from an EMBL/GenBank/DDBJ whole genome shotgun (WGS) entry which is preliminary data.</text>
</comment>
<keyword evidence="1" id="KW-0812">Transmembrane</keyword>
<keyword evidence="1" id="KW-0472">Membrane</keyword>
<evidence type="ECO:0000313" key="2">
    <source>
        <dbReference type="EMBL" id="PND02754.1"/>
    </source>
</evidence>
<reference evidence="2 3" key="1">
    <citation type="journal article" date="2017" name="BMC Genomics">
        <title>Genome sequencing of 39 Akkermansia muciniphila isolates reveals its population structure, genomic and functional diverisity, and global distribution in mammalian gut microbiotas.</title>
        <authorList>
            <person name="Guo X."/>
            <person name="Li S."/>
            <person name="Zhang J."/>
            <person name="Wu F."/>
            <person name="Li X."/>
            <person name="Wu D."/>
            <person name="Zhang M."/>
            <person name="Ou Z."/>
            <person name="Jie Z."/>
            <person name="Yan Q."/>
            <person name="Li P."/>
            <person name="Yi J."/>
            <person name="Peng Y."/>
        </authorList>
    </citation>
    <scope>NUCLEOTIDE SEQUENCE [LARGE SCALE GENOMIC DNA]</scope>
    <source>
        <strain evidence="2 3">GP28</strain>
    </source>
</reference>
<organism evidence="2 3">
    <name type="scientific">Akkermansia muciniphila</name>
    <dbReference type="NCBI Taxonomy" id="239935"/>
    <lineage>
        <taxon>Bacteria</taxon>
        <taxon>Pseudomonadati</taxon>
        <taxon>Verrucomicrobiota</taxon>
        <taxon>Verrucomicrobiia</taxon>
        <taxon>Verrucomicrobiales</taxon>
        <taxon>Akkermansiaceae</taxon>
        <taxon>Akkermansia</taxon>
    </lineage>
</organism>
<evidence type="ECO:0000313" key="3">
    <source>
        <dbReference type="Proteomes" id="UP000236075"/>
    </source>
</evidence>
<keyword evidence="1" id="KW-1133">Transmembrane helix</keyword>
<dbReference type="EMBL" id="PJLB01000008">
    <property type="protein sequence ID" value="PND02754.1"/>
    <property type="molecule type" value="Genomic_DNA"/>
</dbReference>
<evidence type="ECO:0000256" key="1">
    <source>
        <dbReference type="SAM" id="Phobius"/>
    </source>
</evidence>
<sequence length="63" mass="7346">MKKMTNEQYWMRRDRAEKMGSLYGCPIDFSEDELKPRPGIVQNLVFSALLVGIFAIIYFIVKS</sequence>
<dbReference type="RefSeq" id="WP_102741310.1">
    <property type="nucleotide sequence ID" value="NZ_CP025824.1"/>
</dbReference>
<protein>
    <submittedName>
        <fullName evidence="2">Uncharacterized protein</fullName>
    </submittedName>
</protein>
<name>A0AAX0WLG2_9BACT</name>
<gene>
    <name evidence="2" type="ORF">CXT95_08905</name>
</gene>